<dbReference type="Proteomes" id="UP000054279">
    <property type="component" value="Unassembled WGS sequence"/>
</dbReference>
<dbReference type="EMBL" id="KN837143">
    <property type="protein sequence ID" value="KIJ40496.1"/>
    <property type="molecule type" value="Genomic_DNA"/>
</dbReference>
<name>A0A0C9VRB9_SPHS4</name>
<dbReference type="Pfam" id="PF22936">
    <property type="entry name" value="Pol_BBD"/>
    <property type="match status" value="1"/>
</dbReference>
<proteinExistence type="predicted"/>
<protein>
    <submittedName>
        <fullName evidence="2">Unplaced genomic scaffold SPHSTscaffold_68, whole genome shotgun sequence</fullName>
    </submittedName>
</protein>
<sequence>MSASNRFSDTAASVHLTNNRSHFSEYWAIPSEVDGIFPGMALQIEGIGTVSLQLKVGNKVHTVKLTNVKYALDTPNNLLSIGRLTDGVKFKSPNEVIFAKGQKIGHMYQMWAKVQLRNKSCDFIAAAKGHILDFGIGI</sequence>
<feature type="domain" description="Retrovirus-related Pol polyprotein from transposon TNT 1-94-like beta-barrel" evidence="1">
    <location>
        <begin position="8"/>
        <end position="86"/>
    </location>
</feature>
<evidence type="ECO:0000313" key="2">
    <source>
        <dbReference type="EMBL" id="KIJ40496.1"/>
    </source>
</evidence>
<gene>
    <name evidence="2" type="ORF">M422DRAFT_49072</name>
</gene>
<evidence type="ECO:0000313" key="3">
    <source>
        <dbReference type="Proteomes" id="UP000054279"/>
    </source>
</evidence>
<accession>A0A0C9VRB9</accession>
<reference evidence="2 3" key="1">
    <citation type="submission" date="2014-06" db="EMBL/GenBank/DDBJ databases">
        <title>Evolutionary Origins and Diversification of the Mycorrhizal Mutualists.</title>
        <authorList>
            <consortium name="DOE Joint Genome Institute"/>
            <consortium name="Mycorrhizal Genomics Consortium"/>
            <person name="Kohler A."/>
            <person name="Kuo A."/>
            <person name="Nagy L.G."/>
            <person name="Floudas D."/>
            <person name="Copeland A."/>
            <person name="Barry K.W."/>
            <person name="Cichocki N."/>
            <person name="Veneault-Fourrey C."/>
            <person name="LaButti K."/>
            <person name="Lindquist E.A."/>
            <person name="Lipzen A."/>
            <person name="Lundell T."/>
            <person name="Morin E."/>
            <person name="Murat C."/>
            <person name="Riley R."/>
            <person name="Ohm R."/>
            <person name="Sun H."/>
            <person name="Tunlid A."/>
            <person name="Henrissat B."/>
            <person name="Grigoriev I.V."/>
            <person name="Hibbett D.S."/>
            <person name="Martin F."/>
        </authorList>
    </citation>
    <scope>NUCLEOTIDE SEQUENCE [LARGE SCALE GENOMIC DNA]</scope>
    <source>
        <strain evidence="2 3">SS14</strain>
    </source>
</reference>
<dbReference type="InterPro" id="IPR054722">
    <property type="entry name" value="PolX-like_BBD"/>
</dbReference>
<organism evidence="2 3">
    <name type="scientific">Sphaerobolus stellatus (strain SS14)</name>
    <dbReference type="NCBI Taxonomy" id="990650"/>
    <lineage>
        <taxon>Eukaryota</taxon>
        <taxon>Fungi</taxon>
        <taxon>Dikarya</taxon>
        <taxon>Basidiomycota</taxon>
        <taxon>Agaricomycotina</taxon>
        <taxon>Agaricomycetes</taxon>
        <taxon>Phallomycetidae</taxon>
        <taxon>Geastrales</taxon>
        <taxon>Sphaerobolaceae</taxon>
        <taxon>Sphaerobolus</taxon>
    </lineage>
</organism>
<dbReference type="HOGENOM" id="CLU_1856583_0_0_1"/>
<keyword evidence="3" id="KW-1185">Reference proteome</keyword>
<dbReference type="AlphaFoldDB" id="A0A0C9VRB9"/>
<evidence type="ECO:0000259" key="1">
    <source>
        <dbReference type="Pfam" id="PF22936"/>
    </source>
</evidence>